<evidence type="ECO:0000259" key="15">
    <source>
        <dbReference type="Pfam" id="PF17432"/>
    </source>
</evidence>
<dbReference type="GO" id="GO:0008237">
    <property type="term" value="F:metallopeptidase activity"/>
    <property type="evidence" value="ECO:0007669"/>
    <property type="project" value="UniProtKB-UniRule"/>
</dbReference>
<dbReference type="InterPro" id="IPR014782">
    <property type="entry name" value="Peptidase_M1_dom"/>
</dbReference>
<dbReference type="FunFam" id="3.30.2010.30:FF:000002">
    <property type="entry name" value="Putative aminopeptidase N"/>
    <property type="match status" value="1"/>
</dbReference>
<dbReference type="InterPro" id="IPR045357">
    <property type="entry name" value="Aminopeptidase_N-like_N"/>
</dbReference>
<dbReference type="STRING" id="717773.Thicy_0355"/>
<dbReference type="KEGG" id="tcy:Thicy_0355"/>
<comment type="similarity">
    <text evidence="3">Belongs to the peptidase M1 family.</text>
</comment>
<accession>F6DAN8</accession>
<dbReference type="Proteomes" id="UP000009232">
    <property type="component" value="Chromosome"/>
</dbReference>
<keyword evidence="18" id="KW-1185">Reference proteome</keyword>
<dbReference type="InterPro" id="IPR027268">
    <property type="entry name" value="Peptidase_M4/M1_CTD_sf"/>
</dbReference>
<dbReference type="CDD" id="cd09600">
    <property type="entry name" value="M1_APN"/>
    <property type="match status" value="1"/>
</dbReference>
<dbReference type="Gene3D" id="3.30.2010.30">
    <property type="match status" value="1"/>
</dbReference>
<keyword evidence="8" id="KW-0479">Metal-binding</keyword>
<sequence length="895" mass="101289">MHAEAKWLKDYQPPVFEVMDLKLRFELAPTSTVVTNSLCCQLANGQVLSDMLLDGECLTLVSIRLNDQLLASSDYRVTDTQLIIHQATLAQAVAPYQLDIVTEINPQANTALEGLYLSSGRFCTQCEAEGFRKITYFFDRPDVLTTYQTTVIADKAKYPTLLANGNLVSQTDLPDGRHQAVWVDPHKKPCYLFALVAGEFGCLTDHYTTAEGREVLLEIYTEPRHLAKCRHAMDSLIASMKWDEQRFGLSYDLDRYMIVAVDDFNMGAMENKGLNVFNSKFVLADADSATDIDSEGVEAVIAHEYFHNWTGNRVTCRDWFQLTLKEGLTVFRDQEFTADMLSAPVKRIEDVRRLRSHQFAEDAGPMAHPIQPQSYIEMNNFYTLTVYEKGAEVVRLYQTLLGRDGFRKGMDLYFQRHDGQAVTVDDFRLAMTDANGRNLTQMQAWYQQAGTPKVAVKITYQPEQQAWLLDFEQHNPKAPKADPLLIPIKLAAFDGQGRAWSLATCANDDAALTQVAGEWVYLLTEATQTLRVTGAPADLVWSLLRDFSAPVILDYAMTPADRLHLAKFDTDPFNRWEMVQQLLLADLISQVQQHEAHQLDSQQVRPAEAVVTVLKTLLTEAITDSTRTDVDWAWYGYALSLPDIGYVIEQFEPVPIATLLQVYPAYQRALGVALADLWQQTYHTQTAQLSTDYAYNAQAIGRRLLKNRALQAWLASGDAAAVTAAQAQYQRQAHMTDVSASLQGLMQWHEAESEPLMQDFYQRWADQPLVLDKWFAWQAGYGKVQGLSGVQRLLEHPAFSWTNPNRVRSVLGSFARLNLALFHQTDGAGYQWLADQVLRLDAINPQVAARMVVPLIQWRRYQPQQQAQMRQVLQDLHTKIASKDVFEIVSKALEK</sequence>
<name>F6DAN8_THICA</name>
<dbReference type="InterPro" id="IPR042097">
    <property type="entry name" value="Aminopeptidase_N-like_N_sf"/>
</dbReference>
<dbReference type="InterPro" id="IPR012779">
    <property type="entry name" value="Peptidase_M1_pepN"/>
</dbReference>
<evidence type="ECO:0000256" key="6">
    <source>
        <dbReference type="ARBA" id="ARBA00022438"/>
    </source>
</evidence>
<keyword evidence="11" id="KW-0482">Metalloprotease</keyword>
<dbReference type="Gene3D" id="1.10.390.10">
    <property type="entry name" value="Neutral Protease Domain 2"/>
    <property type="match status" value="1"/>
</dbReference>
<dbReference type="Gene3D" id="1.25.50.10">
    <property type="entry name" value="Peptidase M1, alanyl aminopeptidase, C-terminal domain"/>
    <property type="match status" value="1"/>
</dbReference>
<dbReference type="RefSeq" id="WP_013834912.1">
    <property type="nucleotide sequence ID" value="NC_015581.1"/>
</dbReference>
<evidence type="ECO:0000256" key="11">
    <source>
        <dbReference type="ARBA" id="ARBA00023049"/>
    </source>
</evidence>
<dbReference type="InterPro" id="IPR001930">
    <property type="entry name" value="Peptidase_M1"/>
</dbReference>
<evidence type="ECO:0000256" key="5">
    <source>
        <dbReference type="ARBA" id="ARBA00015611"/>
    </source>
</evidence>
<feature type="domain" description="Peptidase M1 membrane alanine aminopeptidase" evidence="13">
    <location>
        <begin position="232"/>
        <end position="443"/>
    </location>
</feature>
<feature type="domain" description="Aminopeptidase N-like N-terminal" evidence="16">
    <location>
        <begin position="46"/>
        <end position="192"/>
    </location>
</feature>
<dbReference type="SUPFAM" id="SSF63737">
    <property type="entry name" value="Leukotriene A4 hydrolase N-terminal domain"/>
    <property type="match status" value="1"/>
</dbReference>
<dbReference type="EC" id="3.4.11.2" evidence="4 12"/>
<dbReference type="HOGENOM" id="CLU_007993_2_0_6"/>
<dbReference type="eggNOG" id="COG0308">
    <property type="taxonomic scope" value="Bacteria"/>
</dbReference>
<dbReference type="PRINTS" id="PR00756">
    <property type="entry name" value="ALADIPTASE"/>
</dbReference>
<dbReference type="GO" id="GO:0016285">
    <property type="term" value="F:alanyl aminopeptidase activity"/>
    <property type="evidence" value="ECO:0007669"/>
    <property type="project" value="UniProtKB-EC"/>
</dbReference>
<dbReference type="PANTHER" id="PTHR46322">
    <property type="entry name" value="PUROMYCIN-SENSITIVE AMINOPEPTIDASE"/>
    <property type="match status" value="1"/>
</dbReference>
<comment type="cofactor">
    <cofactor evidence="2">
        <name>Zn(2+)</name>
        <dbReference type="ChEBI" id="CHEBI:29105"/>
    </cofactor>
</comment>
<proteinExistence type="inferred from homology"/>
<keyword evidence="9 17" id="KW-0378">Hydrolase</keyword>
<evidence type="ECO:0000313" key="17">
    <source>
        <dbReference type="EMBL" id="AEG31131.1"/>
    </source>
</evidence>
<reference evidence="17 18" key="1">
    <citation type="submission" date="2011-05" db="EMBL/GenBank/DDBJ databases">
        <title>Complete sequence of Thioalkalimicrobium cyclicum ALM1.</title>
        <authorList>
            <consortium name="US DOE Joint Genome Institute"/>
            <person name="Lucas S."/>
            <person name="Han J."/>
            <person name="Lapidus A."/>
            <person name="Cheng J.-F."/>
            <person name="Goodwin L."/>
            <person name="Pitluck S."/>
            <person name="Peters L."/>
            <person name="Mikhailova N."/>
            <person name="Davenport K."/>
            <person name="Han C."/>
            <person name="Tapia R."/>
            <person name="Land M."/>
            <person name="Hauser L."/>
            <person name="Kyrpides N."/>
            <person name="Ivanova N."/>
            <person name="Pagani I."/>
            <person name="Kappler U."/>
            <person name="Woyke T."/>
        </authorList>
    </citation>
    <scope>NUCLEOTIDE SEQUENCE [LARGE SCALE GENOMIC DNA]</scope>
    <source>
        <strain evidence="18">DSM 14477 / JCM 11371 / ALM1</strain>
    </source>
</reference>
<keyword evidence="7" id="KW-0645">Protease</keyword>
<evidence type="ECO:0000259" key="16">
    <source>
        <dbReference type="Pfam" id="PF17900"/>
    </source>
</evidence>
<dbReference type="FunFam" id="1.10.390.10:FF:000002">
    <property type="entry name" value="Aminopeptidase N"/>
    <property type="match status" value="1"/>
</dbReference>
<evidence type="ECO:0000256" key="9">
    <source>
        <dbReference type="ARBA" id="ARBA00022801"/>
    </source>
</evidence>
<evidence type="ECO:0000256" key="3">
    <source>
        <dbReference type="ARBA" id="ARBA00010136"/>
    </source>
</evidence>
<dbReference type="Pfam" id="PF17432">
    <property type="entry name" value="DUF3458_C"/>
    <property type="match status" value="1"/>
</dbReference>
<dbReference type="SUPFAM" id="SSF55486">
    <property type="entry name" value="Metalloproteases ('zincins'), catalytic domain"/>
    <property type="match status" value="1"/>
</dbReference>
<keyword evidence="6 17" id="KW-0031">Aminopeptidase</keyword>
<dbReference type="InterPro" id="IPR024601">
    <property type="entry name" value="Peptidase_M1_pepN_C"/>
</dbReference>
<evidence type="ECO:0000256" key="8">
    <source>
        <dbReference type="ARBA" id="ARBA00022723"/>
    </source>
</evidence>
<evidence type="ECO:0000313" key="18">
    <source>
        <dbReference type="Proteomes" id="UP000009232"/>
    </source>
</evidence>
<keyword evidence="10" id="KW-0862">Zinc</keyword>
<dbReference type="Pfam" id="PF17900">
    <property type="entry name" value="Peptidase_M1_N"/>
    <property type="match status" value="1"/>
</dbReference>
<evidence type="ECO:0000256" key="2">
    <source>
        <dbReference type="ARBA" id="ARBA00001947"/>
    </source>
</evidence>
<feature type="domain" description="Peptidase M1 alanyl aminopeptidase Ig-like fold" evidence="14">
    <location>
        <begin position="450"/>
        <end position="555"/>
    </location>
</feature>
<dbReference type="InterPro" id="IPR038438">
    <property type="entry name" value="PepN_Ig-like_sf"/>
</dbReference>
<evidence type="ECO:0000256" key="7">
    <source>
        <dbReference type="ARBA" id="ARBA00022670"/>
    </source>
</evidence>
<dbReference type="Gene3D" id="2.60.40.1840">
    <property type="match status" value="1"/>
</dbReference>
<dbReference type="GO" id="GO:0006508">
    <property type="term" value="P:proteolysis"/>
    <property type="evidence" value="ECO:0007669"/>
    <property type="project" value="UniProtKB-UniRule"/>
</dbReference>
<gene>
    <name evidence="17" type="ordered locus">Thicy_0355</name>
</gene>
<dbReference type="NCBIfam" id="TIGR02414">
    <property type="entry name" value="pepN_proteo"/>
    <property type="match status" value="1"/>
</dbReference>
<dbReference type="PANTHER" id="PTHR46322:SF1">
    <property type="entry name" value="PUROMYCIN-SENSITIVE AMINOPEPTIDASE"/>
    <property type="match status" value="1"/>
</dbReference>
<dbReference type="Gene3D" id="2.60.40.1730">
    <property type="entry name" value="tricorn interacting facor f3 domain"/>
    <property type="match status" value="1"/>
</dbReference>
<evidence type="ECO:0000259" key="14">
    <source>
        <dbReference type="Pfam" id="PF11940"/>
    </source>
</evidence>
<dbReference type="AlphaFoldDB" id="F6DAN8"/>
<comment type="catalytic activity">
    <reaction evidence="1">
        <text>Release of an N-terminal amino acid, Xaa-|-Yaa- from a peptide, amide or arylamide. Xaa is preferably Ala, but may be most amino acids including Pro (slow action). When a terminal hydrophobic residue is followed by a prolyl residue, the two may be released as an intact Xaa-Pro dipeptide.</text>
        <dbReference type="EC" id="3.4.11.2"/>
    </reaction>
</comment>
<dbReference type="Pfam" id="PF01433">
    <property type="entry name" value="Peptidase_M1"/>
    <property type="match status" value="1"/>
</dbReference>
<evidence type="ECO:0000259" key="13">
    <source>
        <dbReference type="Pfam" id="PF01433"/>
    </source>
</evidence>
<dbReference type="InterPro" id="IPR037144">
    <property type="entry name" value="Peptidase_M1_pepN_C_sf"/>
</dbReference>
<dbReference type="OrthoDB" id="100605at2"/>
<dbReference type="Pfam" id="PF11940">
    <property type="entry name" value="DUF3458"/>
    <property type="match status" value="1"/>
</dbReference>
<dbReference type="MEROPS" id="M01.005"/>
<protein>
    <recommendedName>
        <fullName evidence="5 12">Aminopeptidase N</fullName>
        <ecNumber evidence="4 12">3.4.11.2</ecNumber>
    </recommendedName>
</protein>
<evidence type="ECO:0000256" key="10">
    <source>
        <dbReference type="ARBA" id="ARBA00022833"/>
    </source>
</evidence>
<evidence type="ECO:0000256" key="1">
    <source>
        <dbReference type="ARBA" id="ARBA00000098"/>
    </source>
</evidence>
<feature type="domain" description="Peptidase M1 alanyl aminopeptidase C-terminal" evidence="15">
    <location>
        <begin position="560"/>
        <end position="894"/>
    </location>
</feature>
<dbReference type="GO" id="GO:0008270">
    <property type="term" value="F:zinc ion binding"/>
    <property type="evidence" value="ECO:0007669"/>
    <property type="project" value="InterPro"/>
</dbReference>
<dbReference type="EMBL" id="CP002776">
    <property type="protein sequence ID" value="AEG31131.1"/>
    <property type="molecule type" value="Genomic_DNA"/>
</dbReference>
<dbReference type="InterPro" id="IPR035414">
    <property type="entry name" value="Peptidase_M1_pepN_Ig-like"/>
</dbReference>
<evidence type="ECO:0000256" key="4">
    <source>
        <dbReference type="ARBA" id="ARBA00012564"/>
    </source>
</evidence>
<organism evidence="17 18">
    <name type="scientific">Thiomicrospira cyclica (strain DSM 14477 / JCM 11371 / ALM1)</name>
    <name type="common">Thioalkalimicrobium cyclicum</name>
    <dbReference type="NCBI Taxonomy" id="717773"/>
    <lineage>
        <taxon>Bacteria</taxon>
        <taxon>Pseudomonadati</taxon>
        <taxon>Pseudomonadota</taxon>
        <taxon>Gammaproteobacteria</taxon>
        <taxon>Thiotrichales</taxon>
        <taxon>Piscirickettsiaceae</taxon>
        <taxon>Thiomicrospira</taxon>
    </lineage>
</organism>
<evidence type="ECO:0000256" key="12">
    <source>
        <dbReference type="NCBIfam" id="TIGR02414"/>
    </source>
</evidence>